<sequence>MAETVNTAEIAKKISSDIFNVFHWHVVPQEDANFECVLEHHLTKGGDKKKSTHPCDAIFYYLDPYLNKVVYFHTDLKSYAKSSIQIGKVREALNSLAMTVECAHVSTEWKKKFPRNDDENFDIRGLLFVANHDNKAPLSFGAHLSNISKSNLNIAKDQILHVLGPKEISELYSVATDIKLLIFDKKLPPLYRFFYPDLTLWKRHTTDDQRTAATIETLMSPYFILKHEALKDDTGEPIQRPGCIVYYSRNGATVEEFIYLLDSLLRFQLVSAKEQVRIRVFNRDIDAYMKNNFAKAKERYCQSWGFDGDRESEIKDITIDAISKIEPNYSPDDMGWKNK</sequence>
<accession>A0ABY3ZZ19</accession>
<protein>
    <recommendedName>
        <fullName evidence="1">GAPS4 PD-(D/E)XK nuclease domain-containing protein</fullName>
    </recommendedName>
</protein>
<reference evidence="2 3" key="1">
    <citation type="submission" date="2020-10" db="EMBL/GenBank/DDBJ databases">
        <title>Genome analysis of Massilia species.</title>
        <authorList>
            <person name="Jung D.-H."/>
        </authorList>
    </citation>
    <scope>NUCLEOTIDE SEQUENCE [LARGE SCALE GENOMIC DNA]</scope>
    <source>
        <strain evidence="3">sipir</strain>
    </source>
</reference>
<dbReference type="EMBL" id="CP063361">
    <property type="protein sequence ID" value="UOD27676.1"/>
    <property type="molecule type" value="Genomic_DNA"/>
</dbReference>
<organism evidence="2 3">
    <name type="scientific">Massilia violaceinigra</name>
    <dbReference type="NCBI Taxonomy" id="2045208"/>
    <lineage>
        <taxon>Bacteria</taxon>
        <taxon>Pseudomonadati</taxon>
        <taxon>Pseudomonadota</taxon>
        <taxon>Betaproteobacteria</taxon>
        <taxon>Burkholderiales</taxon>
        <taxon>Oxalobacteraceae</taxon>
        <taxon>Telluria group</taxon>
        <taxon>Massilia</taxon>
    </lineage>
</organism>
<name>A0ABY3ZZ19_9BURK</name>
<evidence type="ECO:0000313" key="3">
    <source>
        <dbReference type="Proteomes" id="UP000831532"/>
    </source>
</evidence>
<evidence type="ECO:0000313" key="2">
    <source>
        <dbReference type="EMBL" id="UOD27676.1"/>
    </source>
</evidence>
<keyword evidence="3" id="KW-1185">Reference proteome</keyword>
<feature type="domain" description="GAPS4 PD-(D/E)XK nuclease" evidence="1">
    <location>
        <begin position="7"/>
        <end position="159"/>
    </location>
</feature>
<dbReference type="Proteomes" id="UP000831532">
    <property type="component" value="Chromosome"/>
</dbReference>
<dbReference type="Pfam" id="PF26115">
    <property type="entry name" value="PDDEXK_GAPS4"/>
    <property type="match status" value="1"/>
</dbReference>
<dbReference type="RefSeq" id="WP_243488905.1">
    <property type="nucleotide sequence ID" value="NZ_CP063361.1"/>
</dbReference>
<proteinExistence type="predicted"/>
<gene>
    <name evidence="2" type="ORF">INH39_19450</name>
</gene>
<evidence type="ECO:0000259" key="1">
    <source>
        <dbReference type="Pfam" id="PF26115"/>
    </source>
</evidence>
<dbReference type="InterPro" id="IPR058873">
    <property type="entry name" value="PDDEXK_GAPS4"/>
</dbReference>